<dbReference type="OrthoDB" id="2851619at2"/>
<evidence type="ECO:0000313" key="1">
    <source>
        <dbReference type="EMBL" id="KGR73637.1"/>
    </source>
</evidence>
<accession>A0A0A3IFK1</accession>
<dbReference type="RefSeq" id="WP_036190235.1">
    <property type="nucleotide sequence ID" value="NZ_AVDA01000041.1"/>
</dbReference>
<reference evidence="1 2" key="1">
    <citation type="submission" date="2014-02" db="EMBL/GenBank/DDBJ databases">
        <title>Draft genome sequence of Lysinibacillus manganicus DSM 26584T.</title>
        <authorList>
            <person name="Zhang F."/>
            <person name="Wang G."/>
            <person name="Zhang L."/>
        </authorList>
    </citation>
    <scope>NUCLEOTIDE SEQUENCE [LARGE SCALE GENOMIC DNA]</scope>
    <source>
        <strain evidence="1 2">DSM 26584</strain>
    </source>
</reference>
<keyword evidence="2" id="KW-1185">Reference proteome</keyword>
<dbReference type="EMBL" id="JPVN01000041">
    <property type="protein sequence ID" value="KGR73637.1"/>
    <property type="molecule type" value="Genomic_DNA"/>
</dbReference>
<evidence type="ECO:0000313" key="2">
    <source>
        <dbReference type="Proteomes" id="UP000030416"/>
    </source>
</evidence>
<protein>
    <submittedName>
        <fullName evidence="1">Uncharacterized protein</fullName>
    </submittedName>
</protein>
<gene>
    <name evidence="1" type="ORF">CD29_19260</name>
</gene>
<comment type="caution">
    <text evidence="1">The sequence shown here is derived from an EMBL/GenBank/DDBJ whole genome shotgun (WGS) entry which is preliminary data.</text>
</comment>
<organism evidence="1 2">
    <name type="scientific">Ureibacillus manganicus DSM 26584</name>
    <dbReference type="NCBI Taxonomy" id="1384049"/>
    <lineage>
        <taxon>Bacteria</taxon>
        <taxon>Bacillati</taxon>
        <taxon>Bacillota</taxon>
        <taxon>Bacilli</taxon>
        <taxon>Bacillales</taxon>
        <taxon>Caryophanaceae</taxon>
        <taxon>Ureibacillus</taxon>
    </lineage>
</organism>
<name>A0A0A3IFK1_9BACL</name>
<proteinExistence type="predicted"/>
<sequence>MDDIKRWRLNYINYGLRKSVKRFNEVMISNERNSLSITVASSEVLFWLNTADEWHCKNRNHQSSYKNKRKKETGGQYLLGLKHAYNSLKHEMTFMKLIRPTEGKPFLEGSVLYVEDYSSNIIWLNAEGLIDKRKEDKWNIKNYKRYIQGKSVVQTIEGATIFLDKLYGEVQYEYHQKLEVEMNNPTNESL</sequence>
<dbReference type="Proteomes" id="UP000030416">
    <property type="component" value="Unassembled WGS sequence"/>
</dbReference>
<dbReference type="AlphaFoldDB" id="A0A0A3IFK1"/>
<dbReference type="eggNOG" id="ENOG502ZFP4">
    <property type="taxonomic scope" value="Bacteria"/>
</dbReference>